<dbReference type="EMBL" id="GGEC01049292">
    <property type="protein sequence ID" value="MBX29776.1"/>
    <property type="molecule type" value="Transcribed_RNA"/>
</dbReference>
<accession>A0A2P2MHQ9</accession>
<evidence type="ECO:0000256" key="1">
    <source>
        <dbReference type="SAM" id="MobiDB-lite"/>
    </source>
</evidence>
<name>A0A2P2MHQ9_RHIMU</name>
<proteinExistence type="predicted"/>
<feature type="region of interest" description="Disordered" evidence="1">
    <location>
        <begin position="45"/>
        <end position="89"/>
    </location>
</feature>
<protein>
    <submittedName>
        <fullName evidence="2">Uncharacterized protein</fullName>
    </submittedName>
</protein>
<evidence type="ECO:0000313" key="2">
    <source>
        <dbReference type="EMBL" id="MBX29776.1"/>
    </source>
</evidence>
<sequence>MVAISYPPLFVRSTTMTLTLSALCRPRAMRVSSAAANVLLDGRSAPAPPSSARGPASVATLGGGFTSPRQPEAISQAMSPDKTSHKPSLARIRHSSSGCLFVKEISGSDITIGFKYLSPMARDIARMPSTRAPLRKITRPPAAVILACSSGLSGCRQ</sequence>
<organism evidence="2">
    <name type="scientific">Rhizophora mucronata</name>
    <name type="common">Asiatic mangrove</name>
    <dbReference type="NCBI Taxonomy" id="61149"/>
    <lineage>
        <taxon>Eukaryota</taxon>
        <taxon>Viridiplantae</taxon>
        <taxon>Streptophyta</taxon>
        <taxon>Embryophyta</taxon>
        <taxon>Tracheophyta</taxon>
        <taxon>Spermatophyta</taxon>
        <taxon>Magnoliopsida</taxon>
        <taxon>eudicotyledons</taxon>
        <taxon>Gunneridae</taxon>
        <taxon>Pentapetalae</taxon>
        <taxon>rosids</taxon>
        <taxon>fabids</taxon>
        <taxon>Malpighiales</taxon>
        <taxon>Rhizophoraceae</taxon>
        <taxon>Rhizophora</taxon>
    </lineage>
</organism>
<reference evidence="2" key="1">
    <citation type="submission" date="2018-02" db="EMBL/GenBank/DDBJ databases">
        <title>Rhizophora mucronata_Transcriptome.</title>
        <authorList>
            <person name="Meera S.P."/>
            <person name="Sreeshan A."/>
            <person name="Augustine A."/>
        </authorList>
    </citation>
    <scope>NUCLEOTIDE SEQUENCE</scope>
    <source>
        <tissue evidence="2">Leaf</tissue>
    </source>
</reference>
<dbReference type="AlphaFoldDB" id="A0A2P2MHQ9"/>
<feature type="compositionally biased region" description="Low complexity" evidence="1">
    <location>
        <begin position="45"/>
        <end position="57"/>
    </location>
</feature>